<keyword evidence="6" id="KW-0378">Hydrolase</keyword>
<keyword evidence="10" id="KW-1185">Reference proteome</keyword>
<dbReference type="EMBL" id="JABSTV010001247">
    <property type="protein sequence ID" value="KAH7973277.1"/>
    <property type="molecule type" value="Genomic_DNA"/>
</dbReference>
<dbReference type="GO" id="GO:0008311">
    <property type="term" value="F:double-stranded DNA 3'-5' DNA exonuclease activity"/>
    <property type="evidence" value="ECO:0007669"/>
    <property type="project" value="UniProtKB-EC"/>
</dbReference>
<sequence>MTPFKFASWNGRGFRDKDKQKEVVTFAKQEGVDLLFVQEANFRTPLDVANFRREHQIEAFFSLTDTRSCGVGVIFVSGRFRQKAHCLFGSNGRILMVDIHIEGKKVRFVNVYAPVRRPDTNTFYKAIHAFLREPIPHVILGDFNCVIDSQRDIWGPGQGGSTYHSKELGKILRHLRLTDAWVYLHADLFEPTRTSRTTASRIDRIYLPDYLLPMLEACTVLMLPDGLKRKTDHLPVGQARSDVVEALERRRGAGGSTLRS</sequence>
<evidence type="ECO:0000256" key="4">
    <source>
        <dbReference type="ARBA" id="ARBA00012115"/>
    </source>
</evidence>
<name>A0A9D4T4I3_RHISA</name>
<evidence type="ECO:0000256" key="7">
    <source>
        <dbReference type="ARBA" id="ARBA00022842"/>
    </source>
</evidence>
<keyword evidence="5" id="KW-0479">Metal-binding</keyword>
<evidence type="ECO:0000256" key="3">
    <source>
        <dbReference type="ARBA" id="ARBA00007092"/>
    </source>
</evidence>
<evidence type="ECO:0000256" key="1">
    <source>
        <dbReference type="ARBA" id="ARBA00000493"/>
    </source>
</evidence>
<feature type="domain" description="Endonuclease/exonuclease/phosphatase" evidence="8">
    <location>
        <begin position="7"/>
        <end position="208"/>
    </location>
</feature>
<comment type="cofactor">
    <cofactor evidence="2">
        <name>Mg(2+)</name>
        <dbReference type="ChEBI" id="CHEBI:18420"/>
    </cofactor>
</comment>
<reference evidence="9" key="2">
    <citation type="submission" date="2021-09" db="EMBL/GenBank/DDBJ databases">
        <authorList>
            <person name="Jia N."/>
            <person name="Wang J."/>
            <person name="Shi W."/>
            <person name="Du L."/>
            <person name="Sun Y."/>
            <person name="Zhan W."/>
            <person name="Jiang J."/>
            <person name="Wang Q."/>
            <person name="Zhang B."/>
            <person name="Ji P."/>
            <person name="Sakyi L.B."/>
            <person name="Cui X."/>
            <person name="Yuan T."/>
            <person name="Jiang B."/>
            <person name="Yang W."/>
            <person name="Lam T.T.-Y."/>
            <person name="Chang Q."/>
            <person name="Ding S."/>
            <person name="Wang X."/>
            <person name="Zhu J."/>
            <person name="Ruan X."/>
            <person name="Zhao L."/>
            <person name="Wei J."/>
            <person name="Que T."/>
            <person name="Du C."/>
            <person name="Cheng J."/>
            <person name="Dai P."/>
            <person name="Han X."/>
            <person name="Huang E."/>
            <person name="Gao Y."/>
            <person name="Liu J."/>
            <person name="Shao H."/>
            <person name="Ye R."/>
            <person name="Li L."/>
            <person name="Wei W."/>
            <person name="Wang X."/>
            <person name="Wang C."/>
            <person name="Huo Q."/>
            <person name="Li W."/>
            <person name="Guo W."/>
            <person name="Chen H."/>
            <person name="Chen S."/>
            <person name="Zhou L."/>
            <person name="Zhou L."/>
            <person name="Ni X."/>
            <person name="Tian J."/>
            <person name="Zhou Y."/>
            <person name="Sheng Y."/>
            <person name="Liu T."/>
            <person name="Pan Y."/>
            <person name="Xia L."/>
            <person name="Li J."/>
            <person name="Zhao F."/>
            <person name="Cao W."/>
        </authorList>
    </citation>
    <scope>NUCLEOTIDE SEQUENCE</scope>
    <source>
        <strain evidence="9">Rsan-2018</strain>
        <tissue evidence="9">Larvae</tissue>
    </source>
</reference>
<comment type="caution">
    <text evidence="9">The sequence shown here is derived from an EMBL/GenBank/DDBJ whole genome shotgun (WGS) entry which is preliminary data.</text>
</comment>
<organism evidence="9 10">
    <name type="scientific">Rhipicephalus sanguineus</name>
    <name type="common">Brown dog tick</name>
    <name type="synonym">Ixodes sanguineus</name>
    <dbReference type="NCBI Taxonomy" id="34632"/>
    <lineage>
        <taxon>Eukaryota</taxon>
        <taxon>Metazoa</taxon>
        <taxon>Ecdysozoa</taxon>
        <taxon>Arthropoda</taxon>
        <taxon>Chelicerata</taxon>
        <taxon>Arachnida</taxon>
        <taxon>Acari</taxon>
        <taxon>Parasitiformes</taxon>
        <taxon>Ixodida</taxon>
        <taxon>Ixodoidea</taxon>
        <taxon>Ixodidae</taxon>
        <taxon>Rhipicephalinae</taxon>
        <taxon>Rhipicephalus</taxon>
        <taxon>Rhipicephalus</taxon>
    </lineage>
</organism>
<comment type="catalytic activity">
    <reaction evidence="1">
        <text>Exonucleolytic cleavage in the 3'- to 5'-direction to yield nucleoside 5'-phosphates.</text>
        <dbReference type="EC" id="3.1.11.2"/>
    </reaction>
</comment>
<dbReference type="GO" id="GO:0005634">
    <property type="term" value="C:nucleus"/>
    <property type="evidence" value="ECO:0007669"/>
    <property type="project" value="TreeGrafter"/>
</dbReference>
<dbReference type="GO" id="GO:0003906">
    <property type="term" value="F:DNA-(apurinic or apyrimidinic site) endonuclease activity"/>
    <property type="evidence" value="ECO:0007669"/>
    <property type="project" value="TreeGrafter"/>
</dbReference>
<dbReference type="AlphaFoldDB" id="A0A9D4T4I3"/>
<evidence type="ECO:0000259" key="8">
    <source>
        <dbReference type="Pfam" id="PF03372"/>
    </source>
</evidence>
<keyword evidence="7" id="KW-0460">Magnesium</keyword>
<reference evidence="9" key="1">
    <citation type="journal article" date="2020" name="Cell">
        <title>Large-Scale Comparative Analyses of Tick Genomes Elucidate Their Genetic Diversity and Vector Capacities.</title>
        <authorList>
            <consortium name="Tick Genome and Microbiome Consortium (TIGMIC)"/>
            <person name="Jia N."/>
            <person name="Wang J."/>
            <person name="Shi W."/>
            <person name="Du L."/>
            <person name="Sun Y."/>
            <person name="Zhan W."/>
            <person name="Jiang J.F."/>
            <person name="Wang Q."/>
            <person name="Zhang B."/>
            <person name="Ji P."/>
            <person name="Bell-Sakyi L."/>
            <person name="Cui X.M."/>
            <person name="Yuan T.T."/>
            <person name="Jiang B.G."/>
            <person name="Yang W.F."/>
            <person name="Lam T.T."/>
            <person name="Chang Q.C."/>
            <person name="Ding S.J."/>
            <person name="Wang X.J."/>
            <person name="Zhu J.G."/>
            <person name="Ruan X.D."/>
            <person name="Zhao L."/>
            <person name="Wei J.T."/>
            <person name="Ye R.Z."/>
            <person name="Que T.C."/>
            <person name="Du C.H."/>
            <person name="Zhou Y.H."/>
            <person name="Cheng J.X."/>
            <person name="Dai P.F."/>
            <person name="Guo W.B."/>
            <person name="Han X.H."/>
            <person name="Huang E.J."/>
            <person name="Li L.F."/>
            <person name="Wei W."/>
            <person name="Gao Y.C."/>
            <person name="Liu J.Z."/>
            <person name="Shao H.Z."/>
            <person name="Wang X."/>
            <person name="Wang C.C."/>
            <person name="Yang T.C."/>
            <person name="Huo Q.B."/>
            <person name="Li W."/>
            <person name="Chen H.Y."/>
            <person name="Chen S.E."/>
            <person name="Zhou L.G."/>
            <person name="Ni X.B."/>
            <person name="Tian J.H."/>
            <person name="Sheng Y."/>
            <person name="Liu T."/>
            <person name="Pan Y.S."/>
            <person name="Xia L.Y."/>
            <person name="Li J."/>
            <person name="Zhao F."/>
            <person name="Cao W.C."/>
        </authorList>
    </citation>
    <scope>NUCLEOTIDE SEQUENCE</scope>
    <source>
        <strain evidence="9">Rsan-2018</strain>
    </source>
</reference>
<evidence type="ECO:0000256" key="5">
    <source>
        <dbReference type="ARBA" id="ARBA00022723"/>
    </source>
</evidence>
<dbReference type="Proteomes" id="UP000821837">
    <property type="component" value="Chromosome 11"/>
</dbReference>
<dbReference type="PANTHER" id="PTHR22748">
    <property type="entry name" value="AP ENDONUCLEASE"/>
    <property type="match status" value="1"/>
</dbReference>
<dbReference type="SUPFAM" id="SSF56219">
    <property type="entry name" value="DNase I-like"/>
    <property type="match status" value="1"/>
</dbReference>
<dbReference type="GO" id="GO:0046872">
    <property type="term" value="F:metal ion binding"/>
    <property type="evidence" value="ECO:0007669"/>
    <property type="project" value="UniProtKB-KW"/>
</dbReference>
<proteinExistence type="inferred from homology"/>
<dbReference type="InterPro" id="IPR036691">
    <property type="entry name" value="Endo/exonu/phosph_ase_sf"/>
</dbReference>
<comment type="similarity">
    <text evidence="3">Belongs to the DNA repair enzymes AP/ExoA family.</text>
</comment>
<evidence type="ECO:0000313" key="9">
    <source>
        <dbReference type="EMBL" id="KAH7973277.1"/>
    </source>
</evidence>
<protein>
    <recommendedName>
        <fullName evidence="4">exodeoxyribonuclease III</fullName>
        <ecNumber evidence="4">3.1.11.2</ecNumber>
    </recommendedName>
</protein>
<dbReference type="EC" id="3.1.11.2" evidence="4"/>
<dbReference type="PANTHER" id="PTHR22748:SF26">
    <property type="entry name" value="ENDONUCLEASE_EXONUCLEASE_PHOSPHATASE DOMAIN-CONTAINING PROTEIN"/>
    <property type="match status" value="1"/>
</dbReference>
<evidence type="ECO:0000313" key="10">
    <source>
        <dbReference type="Proteomes" id="UP000821837"/>
    </source>
</evidence>
<evidence type="ECO:0000256" key="2">
    <source>
        <dbReference type="ARBA" id="ARBA00001946"/>
    </source>
</evidence>
<dbReference type="GO" id="GO:0008081">
    <property type="term" value="F:phosphoric diester hydrolase activity"/>
    <property type="evidence" value="ECO:0007669"/>
    <property type="project" value="TreeGrafter"/>
</dbReference>
<evidence type="ECO:0000256" key="6">
    <source>
        <dbReference type="ARBA" id="ARBA00022801"/>
    </source>
</evidence>
<dbReference type="Gene3D" id="3.60.10.10">
    <property type="entry name" value="Endonuclease/exonuclease/phosphatase"/>
    <property type="match status" value="1"/>
</dbReference>
<dbReference type="InterPro" id="IPR004808">
    <property type="entry name" value="AP_endonuc_1"/>
</dbReference>
<dbReference type="InterPro" id="IPR005135">
    <property type="entry name" value="Endo/exonuclease/phosphatase"/>
</dbReference>
<accession>A0A9D4T4I3</accession>
<dbReference type="GO" id="GO:0006284">
    <property type="term" value="P:base-excision repair"/>
    <property type="evidence" value="ECO:0007669"/>
    <property type="project" value="TreeGrafter"/>
</dbReference>
<gene>
    <name evidence="9" type="ORF">HPB52_023342</name>
</gene>
<dbReference type="CDD" id="cd09076">
    <property type="entry name" value="L1-EN"/>
    <property type="match status" value="1"/>
</dbReference>
<dbReference type="Pfam" id="PF03372">
    <property type="entry name" value="Exo_endo_phos"/>
    <property type="match status" value="1"/>
</dbReference>